<gene>
    <name evidence="1" type="ORF">H6G97_03055</name>
</gene>
<evidence type="ECO:0008006" key="3">
    <source>
        <dbReference type="Google" id="ProtNLM"/>
    </source>
</evidence>
<comment type="caution">
    <text evidence="1">The sequence shown here is derived from an EMBL/GenBank/DDBJ whole genome shotgun (WGS) entry which is preliminary data.</text>
</comment>
<evidence type="ECO:0000313" key="1">
    <source>
        <dbReference type="EMBL" id="MBD2528591.1"/>
    </source>
</evidence>
<name>A0ABR8DGS8_9NOSO</name>
<reference evidence="1 2" key="1">
    <citation type="journal article" date="2020" name="ISME J.">
        <title>Comparative genomics reveals insights into cyanobacterial evolution and habitat adaptation.</title>
        <authorList>
            <person name="Chen M.Y."/>
            <person name="Teng W.K."/>
            <person name="Zhao L."/>
            <person name="Hu C.X."/>
            <person name="Zhou Y.K."/>
            <person name="Han B.P."/>
            <person name="Song L.R."/>
            <person name="Shu W.S."/>
        </authorList>
    </citation>
    <scope>NUCLEOTIDE SEQUENCE [LARGE SCALE GENOMIC DNA]</scope>
    <source>
        <strain evidence="1 2">FACHB-838</strain>
    </source>
</reference>
<dbReference type="RefSeq" id="WP_190939244.1">
    <property type="nucleotide sequence ID" value="NZ_JACJSI010000004.1"/>
</dbReference>
<keyword evidence="2" id="KW-1185">Reference proteome</keyword>
<dbReference type="Proteomes" id="UP000623440">
    <property type="component" value="Unassembled WGS sequence"/>
</dbReference>
<sequence length="88" mass="10472">MPQFKLISRLKYEGFHFFDRNTKKLLQIVEEALYTRSICHYHVRHCQLLTLLSQPKNIESAFLQSKMAVSKPPSVLRDLESWQRTGFF</sequence>
<protein>
    <recommendedName>
        <fullName evidence="3">Transposase</fullName>
    </recommendedName>
</protein>
<proteinExistence type="predicted"/>
<accession>A0ABR8DGS8</accession>
<organism evidence="1 2">
    <name type="scientific">Nostoc flagelliforme FACHB-838</name>
    <dbReference type="NCBI Taxonomy" id="2692904"/>
    <lineage>
        <taxon>Bacteria</taxon>
        <taxon>Bacillati</taxon>
        <taxon>Cyanobacteriota</taxon>
        <taxon>Cyanophyceae</taxon>
        <taxon>Nostocales</taxon>
        <taxon>Nostocaceae</taxon>
        <taxon>Nostoc</taxon>
    </lineage>
</organism>
<dbReference type="EMBL" id="JACJSI010000004">
    <property type="protein sequence ID" value="MBD2528591.1"/>
    <property type="molecule type" value="Genomic_DNA"/>
</dbReference>
<evidence type="ECO:0000313" key="2">
    <source>
        <dbReference type="Proteomes" id="UP000623440"/>
    </source>
</evidence>